<dbReference type="InterPro" id="IPR013780">
    <property type="entry name" value="Glyco_hydro_b"/>
</dbReference>
<dbReference type="InterPro" id="IPR017853">
    <property type="entry name" value="GH"/>
</dbReference>
<dbReference type="Pfam" id="PF02922">
    <property type="entry name" value="CBM_48"/>
    <property type="match status" value="1"/>
</dbReference>
<proteinExistence type="inferred from homology"/>
<comment type="similarity">
    <text evidence="1">Belongs to the glycosyl hydrolase 13 family.</text>
</comment>
<feature type="domain" description="Glycosyl hydrolase family 13 catalytic" evidence="5">
    <location>
        <begin position="187"/>
        <end position="619"/>
    </location>
</feature>
<dbReference type="NCBIfam" id="TIGR02100">
    <property type="entry name" value="glgX_debranch"/>
    <property type="match status" value="1"/>
</dbReference>
<dbReference type="InterPro" id="IPR004193">
    <property type="entry name" value="Glyco_hydro_13_N"/>
</dbReference>
<feature type="region of interest" description="Disordered" evidence="4">
    <location>
        <begin position="511"/>
        <end position="537"/>
    </location>
</feature>
<dbReference type="InterPro" id="IPR014756">
    <property type="entry name" value="Ig_E-set"/>
</dbReference>
<dbReference type="GO" id="GO:0004135">
    <property type="term" value="F:amylo-alpha-1,6-glucosidase activity"/>
    <property type="evidence" value="ECO:0007669"/>
    <property type="project" value="InterPro"/>
</dbReference>
<dbReference type="InterPro" id="IPR013783">
    <property type="entry name" value="Ig-like_fold"/>
</dbReference>
<accession>A0A6N7W914</accession>
<evidence type="ECO:0000256" key="3">
    <source>
        <dbReference type="ARBA" id="ARBA00023295"/>
    </source>
</evidence>
<dbReference type="SUPFAM" id="SSF51011">
    <property type="entry name" value="Glycosyl hydrolase domain"/>
    <property type="match status" value="1"/>
</dbReference>
<dbReference type="InterPro" id="IPR006047">
    <property type="entry name" value="GH13_cat_dom"/>
</dbReference>
<evidence type="ECO:0000256" key="2">
    <source>
        <dbReference type="ARBA" id="ARBA00022801"/>
    </source>
</evidence>
<dbReference type="PANTHER" id="PTHR43002">
    <property type="entry name" value="GLYCOGEN DEBRANCHING ENZYME"/>
    <property type="match status" value="1"/>
</dbReference>
<dbReference type="Gene3D" id="2.60.40.10">
    <property type="entry name" value="Immunoglobulins"/>
    <property type="match status" value="1"/>
</dbReference>
<dbReference type="InterPro" id="IPR011837">
    <property type="entry name" value="Glycogen_debranch_GlgX"/>
</dbReference>
<dbReference type="RefSeq" id="WP_154545401.1">
    <property type="nucleotide sequence ID" value="NZ_VULO01000009.1"/>
</dbReference>
<comment type="caution">
    <text evidence="6">The sequence shown here is derived from an EMBL/GenBank/DDBJ whole genome shotgun (WGS) entry which is preliminary data.</text>
</comment>
<dbReference type="AlphaFoldDB" id="A0A6N7W914"/>
<gene>
    <name evidence="6" type="primary">glgX</name>
    <name evidence="6" type="ORF">FYJ24_08260</name>
</gene>
<evidence type="ECO:0000313" key="7">
    <source>
        <dbReference type="Proteomes" id="UP000470875"/>
    </source>
</evidence>
<sequence length="754" mass="83332">MKTPLGTHSPTEPVLQSATATVPLPNPNFRHLGVFAVSDGLEIAVAAPHASAIDFCVFDGDGREVWERRFALMGPTEGIWHGKLPGFHSGTTYGFRAHGKWDPDEGLYYNPNKLLLDPYARGISGAPVLGASLHAHQVDKDLYPTTYPMAPSSLNSALQSPKSVVVHNGFDIVPGPRTSWEKTSIYELHVKGFTKNMPGVPPELQGTYAGLAHPSSITHLKSLGVTAIELLPVMAKMDEPFLTERGLTNYWGYSTLGFFAPEPSYATRAAQQAGPQAVVDEFRGMVSLLHEAGLEVILDVVYNHTCEGGDTGPTVSWRGLDSLMYYRYTEGRPRRSIDDTGCGNTMNFSEEKVVQMTLDSLRYWSESMGIDGFRFDLAVTLGRLTDGYTSFHPFLVGLATDPVLRDVKLIAEPWDIGPGGWQTGNFPIPFSEWNDRYRDAIRDFWLADFNNYLAGRGMGNAANLATRLSGSSDLFSQERGPRASINFVTAHDGFTLADLTSYNHKHNMANLENNQDGSENNRSWNHGVEGDGREDDMADPTGLVEEILYARERSRRNLLATLLVSAGTPMIVAGDEFARSQGGNNNAYCQDSPISWIDWNLEKHQERQLKSTQYLLKLRSLHPVMRPTNFAHGIPIDGDILPDVAWFDRSSHTIEGDAWRTAGNRVFQMRRSGLPVDDADLLVVFNGELDVAEVVLPDSHGPQWVQVYDTSWMRPKTGRINDADTALDEGHKVSPGKAVQLEPQSLHIYMAPVS</sequence>
<dbReference type="Proteomes" id="UP000470875">
    <property type="component" value="Unassembled WGS sequence"/>
</dbReference>
<protein>
    <submittedName>
        <fullName evidence="6">Glycogen debranching protein GlgX</fullName>
    </submittedName>
</protein>
<dbReference type="Gene3D" id="2.60.40.1180">
    <property type="entry name" value="Golgi alpha-mannosidase II"/>
    <property type="match status" value="1"/>
</dbReference>
<evidence type="ECO:0000313" key="6">
    <source>
        <dbReference type="EMBL" id="MSS84756.1"/>
    </source>
</evidence>
<dbReference type="SMART" id="SM00642">
    <property type="entry name" value="Aamy"/>
    <property type="match status" value="1"/>
</dbReference>
<dbReference type="SUPFAM" id="SSF81296">
    <property type="entry name" value="E set domains"/>
    <property type="match status" value="1"/>
</dbReference>
<organism evidence="6 7">
    <name type="scientific">Scrofimicrobium canadense</name>
    <dbReference type="NCBI Taxonomy" id="2652290"/>
    <lineage>
        <taxon>Bacteria</taxon>
        <taxon>Bacillati</taxon>
        <taxon>Actinomycetota</taxon>
        <taxon>Actinomycetes</taxon>
        <taxon>Actinomycetales</taxon>
        <taxon>Actinomycetaceae</taxon>
        <taxon>Scrofimicrobium</taxon>
    </lineage>
</organism>
<dbReference type="Gene3D" id="3.20.20.80">
    <property type="entry name" value="Glycosidases"/>
    <property type="match status" value="1"/>
</dbReference>
<dbReference type="SUPFAM" id="SSF51445">
    <property type="entry name" value="(Trans)glycosidases"/>
    <property type="match status" value="1"/>
</dbReference>
<evidence type="ECO:0000259" key="5">
    <source>
        <dbReference type="SMART" id="SM00642"/>
    </source>
</evidence>
<dbReference type="CDD" id="cd02856">
    <property type="entry name" value="E_set_GDE_Isoamylase_N"/>
    <property type="match status" value="1"/>
</dbReference>
<reference evidence="6 7" key="1">
    <citation type="submission" date="2019-08" db="EMBL/GenBank/DDBJ databases">
        <title>In-depth cultivation of the pig gut microbiome towards novel bacterial diversity and tailored functional studies.</title>
        <authorList>
            <person name="Wylensek D."/>
            <person name="Hitch T.C.A."/>
            <person name="Clavel T."/>
        </authorList>
    </citation>
    <scope>NUCLEOTIDE SEQUENCE [LARGE SCALE GENOMIC DNA]</scope>
    <source>
        <strain evidence="6 7">WB03_NA08</strain>
    </source>
</reference>
<feature type="compositionally biased region" description="Polar residues" evidence="4">
    <location>
        <begin position="511"/>
        <end position="524"/>
    </location>
</feature>
<evidence type="ECO:0000256" key="1">
    <source>
        <dbReference type="ARBA" id="ARBA00008061"/>
    </source>
</evidence>
<dbReference type="GO" id="GO:0005980">
    <property type="term" value="P:glycogen catabolic process"/>
    <property type="evidence" value="ECO:0007669"/>
    <property type="project" value="InterPro"/>
</dbReference>
<name>A0A6N7W914_9ACTO</name>
<keyword evidence="3" id="KW-0326">Glycosidase</keyword>
<dbReference type="EMBL" id="VULO01000009">
    <property type="protein sequence ID" value="MSS84756.1"/>
    <property type="molecule type" value="Genomic_DNA"/>
</dbReference>
<dbReference type="CDD" id="cd11326">
    <property type="entry name" value="AmyAc_Glg_debranch"/>
    <property type="match status" value="1"/>
</dbReference>
<keyword evidence="2" id="KW-0378">Hydrolase</keyword>
<dbReference type="InterPro" id="IPR044505">
    <property type="entry name" value="GlgX_Isoamylase_N_E_set"/>
</dbReference>
<evidence type="ECO:0000256" key="4">
    <source>
        <dbReference type="SAM" id="MobiDB-lite"/>
    </source>
</evidence>
<keyword evidence="7" id="KW-1185">Reference proteome</keyword>